<gene>
    <name evidence="10" type="primary">LOC110791687</name>
</gene>
<dbReference type="GO" id="GO:0005802">
    <property type="term" value="C:trans-Golgi network"/>
    <property type="evidence" value="ECO:0000318"/>
    <property type="project" value="GO_Central"/>
</dbReference>
<comment type="similarity">
    <text evidence="2 6">Belongs to the YIP1 family.</text>
</comment>
<dbReference type="Pfam" id="PF04893">
    <property type="entry name" value="Yip1"/>
    <property type="match status" value="1"/>
</dbReference>
<dbReference type="GO" id="GO:0000139">
    <property type="term" value="C:Golgi membrane"/>
    <property type="evidence" value="ECO:0007669"/>
    <property type="project" value="UniProtKB-SubCell"/>
</dbReference>
<accession>A0A9R0JYU1</accession>
<keyword evidence="5 6" id="KW-0472">Membrane</keyword>
<comment type="caution">
    <text evidence="6">Lacks conserved residue(s) required for the propagation of feature annotation.</text>
</comment>
<evidence type="ECO:0000259" key="8">
    <source>
        <dbReference type="Pfam" id="PF04893"/>
    </source>
</evidence>
<dbReference type="InterPro" id="IPR006977">
    <property type="entry name" value="Yip1_dom"/>
</dbReference>
<keyword evidence="3 6" id="KW-0812">Transmembrane</keyword>
<reference evidence="10" key="2">
    <citation type="submission" date="2025-08" db="UniProtKB">
        <authorList>
            <consortium name="RefSeq"/>
        </authorList>
    </citation>
    <scope>IDENTIFICATION</scope>
    <source>
        <tissue evidence="10">Leaf</tissue>
    </source>
</reference>
<evidence type="ECO:0000256" key="5">
    <source>
        <dbReference type="ARBA" id="ARBA00023136"/>
    </source>
</evidence>
<name>A0A9R0JYU1_SPIOL</name>
<evidence type="ECO:0000256" key="6">
    <source>
        <dbReference type="RuleBase" id="RU361264"/>
    </source>
</evidence>
<dbReference type="PANTHER" id="PTHR21236">
    <property type="entry name" value="GOLGI MEMBRANE PROTEIN YIP1"/>
    <property type="match status" value="1"/>
</dbReference>
<dbReference type="OrthoDB" id="440385at2759"/>
<feature type="transmembrane region" description="Helical" evidence="6">
    <location>
        <begin position="214"/>
        <end position="236"/>
    </location>
</feature>
<evidence type="ECO:0000256" key="3">
    <source>
        <dbReference type="ARBA" id="ARBA00022692"/>
    </source>
</evidence>
<dbReference type="AlphaFoldDB" id="A0A9R0JYU1"/>
<dbReference type="GeneID" id="110791687"/>
<feature type="transmembrane region" description="Helical" evidence="6">
    <location>
        <begin position="187"/>
        <end position="208"/>
    </location>
</feature>
<keyword evidence="9" id="KW-1185">Reference proteome</keyword>
<feature type="domain" description="Yip1" evidence="8">
    <location>
        <begin position="116"/>
        <end position="261"/>
    </location>
</feature>
<dbReference type="Proteomes" id="UP000813463">
    <property type="component" value="Chromosome 5"/>
</dbReference>
<keyword evidence="4 6" id="KW-1133">Transmembrane helix</keyword>
<evidence type="ECO:0000256" key="7">
    <source>
        <dbReference type="SAM" id="MobiDB-lite"/>
    </source>
</evidence>
<evidence type="ECO:0000313" key="9">
    <source>
        <dbReference type="Proteomes" id="UP000813463"/>
    </source>
</evidence>
<sequence length="266" mass="28862">MSNKFTIPPVSFPSSGPSPATPATTTPGPTGRNPPGMLHQRQVPTAPFQPPRPSSIPFMSFDIGSAAASSSSTSFPPPQLRQDIASSSGGLFSDEIPLLEELEINPSLIWRKTRSLLNPFRVDSYLHSDPDLSGPFLYYIAFGLFQLLAGKVQFGVILGWIAISSIFVYSMLNFLAGKNGNLDLYRCFSVVGYCLMPIVIYSAASLFLPPAGTTVGFIVAAVFVIWSTRVCSRLLAVDELGASEHRGLIAYPCFLIYCLFSMLVMF</sequence>
<dbReference type="PANTHER" id="PTHR21236:SF2">
    <property type="entry name" value="PROTEIN YIPF"/>
    <property type="match status" value="1"/>
</dbReference>
<evidence type="ECO:0000256" key="2">
    <source>
        <dbReference type="ARBA" id="ARBA00010596"/>
    </source>
</evidence>
<reference evidence="9" key="1">
    <citation type="journal article" date="2021" name="Nat. Commun.">
        <title>Genomic analyses provide insights into spinach domestication and the genetic basis of agronomic traits.</title>
        <authorList>
            <person name="Cai X."/>
            <person name="Sun X."/>
            <person name="Xu C."/>
            <person name="Sun H."/>
            <person name="Wang X."/>
            <person name="Ge C."/>
            <person name="Zhang Z."/>
            <person name="Wang Q."/>
            <person name="Fei Z."/>
            <person name="Jiao C."/>
            <person name="Wang Q."/>
        </authorList>
    </citation>
    <scope>NUCLEOTIDE SEQUENCE [LARGE SCALE GENOMIC DNA]</scope>
    <source>
        <strain evidence="9">cv. Varoflay</strain>
    </source>
</reference>
<proteinExistence type="inferred from homology"/>
<evidence type="ECO:0000256" key="4">
    <source>
        <dbReference type="ARBA" id="ARBA00022989"/>
    </source>
</evidence>
<dbReference type="RefSeq" id="XP_021852145.1">
    <property type="nucleotide sequence ID" value="XM_021996453.2"/>
</dbReference>
<dbReference type="KEGG" id="soe:110791687"/>
<dbReference type="GO" id="GO:0006888">
    <property type="term" value="P:endoplasmic reticulum to Golgi vesicle-mediated transport"/>
    <property type="evidence" value="ECO:0000318"/>
    <property type="project" value="GO_Central"/>
</dbReference>
<evidence type="ECO:0000313" key="10">
    <source>
        <dbReference type="RefSeq" id="XP_021852145.1"/>
    </source>
</evidence>
<feature type="region of interest" description="Disordered" evidence="7">
    <location>
        <begin position="1"/>
        <end position="51"/>
    </location>
</feature>
<organism evidence="9 10">
    <name type="scientific">Spinacia oleracea</name>
    <name type="common">Spinach</name>
    <dbReference type="NCBI Taxonomy" id="3562"/>
    <lineage>
        <taxon>Eukaryota</taxon>
        <taxon>Viridiplantae</taxon>
        <taxon>Streptophyta</taxon>
        <taxon>Embryophyta</taxon>
        <taxon>Tracheophyta</taxon>
        <taxon>Spermatophyta</taxon>
        <taxon>Magnoliopsida</taxon>
        <taxon>eudicotyledons</taxon>
        <taxon>Gunneridae</taxon>
        <taxon>Pentapetalae</taxon>
        <taxon>Caryophyllales</taxon>
        <taxon>Chenopodiaceae</taxon>
        <taxon>Chenopodioideae</taxon>
        <taxon>Anserineae</taxon>
        <taxon>Spinacia</taxon>
    </lineage>
</organism>
<dbReference type="GO" id="GO:0048280">
    <property type="term" value="P:vesicle fusion with Golgi apparatus"/>
    <property type="evidence" value="ECO:0000318"/>
    <property type="project" value="GO_Central"/>
</dbReference>
<feature type="transmembrane region" description="Helical" evidence="6">
    <location>
        <begin position="248"/>
        <end position="265"/>
    </location>
</feature>
<evidence type="ECO:0000256" key="1">
    <source>
        <dbReference type="ARBA" id="ARBA00004141"/>
    </source>
</evidence>
<comment type="subcellular location">
    <subcellularLocation>
        <location evidence="6">Golgi apparatus membrane</location>
        <topology evidence="6">Multi-pass membrane protein</topology>
    </subcellularLocation>
    <subcellularLocation>
        <location evidence="1">Membrane</location>
        <topology evidence="1">Multi-pass membrane protein</topology>
    </subcellularLocation>
</comment>
<protein>
    <recommendedName>
        <fullName evidence="6">Protein YIP</fullName>
    </recommendedName>
</protein>
<dbReference type="InterPro" id="IPR045231">
    <property type="entry name" value="Yip1/4-like"/>
</dbReference>
<feature type="transmembrane region" description="Helical" evidence="6">
    <location>
        <begin position="155"/>
        <end position="175"/>
    </location>
</feature>
<feature type="compositionally biased region" description="Low complexity" evidence="7">
    <location>
        <begin position="8"/>
        <end position="31"/>
    </location>
</feature>